<comment type="caution">
    <text evidence="1">The sequence shown here is derived from an EMBL/GenBank/DDBJ whole genome shotgun (WGS) entry which is preliminary data.</text>
</comment>
<dbReference type="EMBL" id="LLXH01006961">
    <property type="protein sequence ID" value="PKC51807.1"/>
    <property type="molecule type" value="Genomic_DNA"/>
</dbReference>
<sequence>MHSITIITSESDSVYALYSDAITRNKIFKWARTRPPNQITDISDLHCLLMNFIPISLTYPFKAAKISKNKTKKLLLQFLYDLHKAIYEKIWKARAVAWKEFKKTHHITKKSFNDYRRNHNRDTNQNQ</sequence>
<evidence type="ECO:0000313" key="2">
    <source>
        <dbReference type="Proteomes" id="UP000232688"/>
    </source>
</evidence>
<accession>A0A2I1FKK7</accession>
<organism evidence="1 2">
    <name type="scientific">Rhizophagus irregularis</name>
    <dbReference type="NCBI Taxonomy" id="588596"/>
    <lineage>
        <taxon>Eukaryota</taxon>
        <taxon>Fungi</taxon>
        <taxon>Fungi incertae sedis</taxon>
        <taxon>Mucoromycota</taxon>
        <taxon>Glomeromycotina</taxon>
        <taxon>Glomeromycetes</taxon>
        <taxon>Glomerales</taxon>
        <taxon>Glomeraceae</taxon>
        <taxon>Rhizophagus</taxon>
    </lineage>
</organism>
<protein>
    <submittedName>
        <fullName evidence="1">Uncharacterized protein</fullName>
    </submittedName>
</protein>
<name>A0A2I1FKK7_9GLOM</name>
<dbReference type="VEuPathDB" id="FungiDB:RhiirA1_482943"/>
<evidence type="ECO:0000313" key="1">
    <source>
        <dbReference type="EMBL" id="PKC51807.1"/>
    </source>
</evidence>
<dbReference type="AlphaFoldDB" id="A0A2I1FKK7"/>
<proteinExistence type="predicted"/>
<dbReference type="Proteomes" id="UP000232688">
    <property type="component" value="Unassembled WGS sequence"/>
</dbReference>
<reference evidence="1 2" key="1">
    <citation type="submission" date="2017-10" db="EMBL/GenBank/DDBJ databases">
        <title>Extensive intraspecific genome diversity in a model arbuscular mycorrhizal fungus.</title>
        <authorList>
            <person name="Chen E.C.H."/>
            <person name="Morin E."/>
            <person name="Baudet D."/>
            <person name="Noel J."/>
            <person name="Ndikumana S."/>
            <person name="Charron P."/>
            <person name="St-Onge C."/>
            <person name="Giorgi J."/>
            <person name="Grigoriev I.V."/>
            <person name="Roux C."/>
            <person name="Martin F.M."/>
            <person name="Corradi N."/>
        </authorList>
    </citation>
    <scope>NUCLEOTIDE SEQUENCE [LARGE SCALE GENOMIC DNA]</scope>
    <source>
        <strain evidence="1 2">A1</strain>
    </source>
</reference>
<reference evidence="1 2" key="2">
    <citation type="submission" date="2017-10" db="EMBL/GenBank/DDBJ databases">
        <title>Genome analyses suggest a sexual origin of heterokaryosis in a supposedly ancient asexual fungus.</title>
        <authorList>
            <person name="Corradi N."/>
            <person name="Sedzielewska K."/>
            <person name="Noel J."/>
            <person name="Charron P."/>
            <person name="Farinelli L."/>
            <person name="Marton T."/>
            <person name="Kruger M."/>
            <person name="Pelin A."/>
            <person name="Brachmann A."/>
            <person name="Corradi N."/>
        </authorList>
    </citation>
    <scope>NUCLEOTIDE SEQUENCE [LARGE SCALE GENOMIC DNA]</scope>
    <source>
        <strain evidence="1 2">A1</strain>
    </source>
</reference>
<gene>
    <name evidence="1" type="ORF">RhiirA1_482943</name>
</gene>